<name>A0A507FNF1_9FUNG</name>
<evidence type="ECO:0000313" key="4">
    <source>
        <dbReference type="Proteomes" id="UP000320333"/>
    </source>
</evidence>
<proteinExistence type="predicted"/>
<dbReference type="PANTHER" id="PTHR31168:SF1">
    <property type="entry name" value="DUF599 FAMILY PROTEIN"/>
    <property type="match status" value="1"/>
</dbReference>
<feature type="compositionally biased region" description="Basic and acidic residues" evidence="1">
    <location>
        <begin position="179"/>
        <end position="188"/>
    </location>
</feature>
<gene>
    <name evidence="3" type="ORF">CcCBS67573_g00872</name>
</gene>
<evidence type="ECO:0000256" key="1">
    <source>
        <dbReference type="SAM" id="MobiDB-lite"/>
    </source>
</evidence>
<feature type="region of interest" description="Disordered" evidence="1">
    <location>
        <begin position="162"/>
        <end position="235"/>
    </location>
</feature>
<sequence length="362" mass="40186">MDSYTVINASVFSACVLLIVSYHLWLASVVRRNPEKTVYGVNSLGRRAWVAAMIRGKKDILAVQSLRNLIMVSSILASTCVVIILGIIAFLATVISRPEAVDRSKNPLGGEFGFFLDQLFGAKIMGLLVVFCAAFFCFAQSMRFYNHVGMVININESAEEIEESMHLNPQASDDELDEPHDHEVEDSRSSQGPMPQHQQQQQQQQQQPRLSSTLQTNSSPVISSRAKRADPAARARRKRARQLAACALVANVDFVARLLNRGSMYYTFGMRGYYFSFPIMAYLWGPWSLLAATILLMFTLRVVDFNSDVMSPGYGGAGMKRRSEDLEEQGATVNDAVHLSGLGITSSSRRREAAKEDWSVAV</sequence>
<dbReference type="EMBL" id="QEAP01000013">
    <property type="protein sequence ID" value="TPX77834.1"/>
    <property type="molecule type" value="Genomic_DNA"/>
</dbReference>
<dbReference type="InterPro" id="IPR006747">
    <property type="entry name" value="DUF599"/>
</dbReference>
<comment type="caution">
    <text evidence="3">The sequence shown here is derived from an EMBL/GenBank/DDBJ whole genome shotgun (WGS) entry which is preliminary data.</text>
</comment>
<evidence type="ECO:0000313" key="3">
    <source>
        <dbReference type="EMBL" id="TPX77834.1"/>
    </source>
</evidence>
<dbReference type="AlphaFoldDB" id="A0A507FNF1"/>
<feature type="compositionally biased region" description="Polar residues" evidence="1">
    <location>
        <begin position="208"/>
        <end position="222"/>
    </location>
</feature>
<dbReference type="OrthoDB" id="761598at2759"/>
<feature type="transmembrane region" description="Helical" evidence="2">
    <location>
        <begin position="69"/>
        <end position="95"/>
    </location>
</feature>
<evidence type="ECO:0008006" key="5">
    <source>
        <dbReference type="Google" id="ProtNLM"/>
    </source>
</evidence>
<organism evidence="3 4">
    <name type="scientific">Chytriomyces confervae</name>
    <dbReference type="NCBI Taxonomy" id="246404"/>
    <lineage>
        <taxon>Eukaryota</taxon>
        <taxon>Fungi</taxon>
        <taxon>Fungi incertae sedis</taxon>
        <taxon>Chytridiomycota</taxon>
        <taxon>Chytridiomycota incertae sedis</taxon>
        <taxon>Chytridiomycetes</taxon>
        <taxon>Chytridiales</taxon>
        <taxon>Chytriomycetaceae</taxon>
        <taxon>Chytriomyces</taxon>
    </lineage>
</organism>
<keyword evidence="2" id="KW-0812">Transmembrane</keyword>
<keyword evidence="4" id="KW-1185">Reference proteome</keyword>
<accession>A0A507FNF1</accession>
<evidence type="ECO:0000256" key="2">
    <source>
        <dbReference type="SAM" id="Phobius"/>
    </source>
</evidence>
<dbReference type="PANTHER" id="PTHR31168">
    <property type="entry name" value="OS02G0292800 PROTEIN"/>
    <property type="match status" value="1"/>
</dbReference>
<protein>
    <recommendedName>
        <fullName evidence="5">DUF599 domain-containing protein</fullName>
    </recommendedName>
</protein>
<feature type="transmembrane region" description="Helical" evidence="2">
    <location>
        <begin position="6"/>
        <end position="26"/>
    </location>
</feature>
<keyword evidence="2" id="KW-0472">Membrane</keyword>
<dbReference type="Proteomes" id="UP000320333">
    <property type="component" value="Unassembled WGS sequence"/>
</dbReference>
<feature type="compositionally biased region" description="Low complexity" evidence="1">
    <location>
        <begin position="196"/>
        <end position="207"/>
    </location>
</feature>
<dbReference type="Pfam" id="PF04654">
    <property type="entry name" value="DUF599"/>
    <property type="match status" value="2"/>
</dbReference>
<feature type="transmembrane region" description="Helical" evidence="2">
    <location>
        <begin position="115"/>
        <end position="138"/>
    </location>
</feature>
<reference evidence="3 4" key="1">
    <citation type="journal article" date="2019" name="Sci. Rep.">
        <title>Comparative genomics of chytrid fungi reveal insights into the obligate biotrophic and pathogenic lifestyle of Synchytrium endobioticum.</title>
        <authorList>
            <person name="van de Vossenberg B.T.L.H."/>
            <person name="Warris S."/>
            <person name="Nguyen H.D.T."/>
            <person name="van Gent-Pelzer M.P.E."/>
            <person name="Joly D.L."/>
            <person name="van de Geest H.C."/>
            <person name="Bonants P.J.M."/>
            <person name="Smith D.S."/>
            <person name="Levesque C.A."/>
            <person name="van der Lee T.A.J."/>
        </authorList>
    </citation>
    <scope>NUCLEOTIDE SEQUENCE [LARGE SCALE GENOMIC DNA]</scope>
    <source>
        <strain evidence="3 4">CBS 675.73</strain>
    </source>
</reference>
<feature type="transmembrane region" description="Helical" evidence="2">
    <location>
        <begin position="279"/>
        <end position="300"/>
    </location>
</feature>
<keyword evidence="2" id="KW-1133">Transmembrane helix</keyword>